<keyword evidence="3" id="KW-1185">Reference proteome</keyword>
<organism evidence="2 3">
    <name type="scientific">Nocardia xishanensis</name>
    <dbReference type="NCBI Taxonomy" id="238964"/>
    <lineage>
        <taxon>Bacteria</taxon>
        <taxon>Bacillati</taxon>
        <taxon>Actinomycetota</taxon>
        <taxon>Actinomycetes</taxon>
        <taxon>Mycobacteriales</taxon>
        <taxon>Nocardiaceae</taxon>
        <taxon>Nocardia</taxon>
    </lineage>
</organism>
<sequence>MAASLACSPLAAAQPAPPLLPPSLVSGSAGAPPIDTGSASAAIPLDLTPRHAPILPAPTGSYTRAYEPETIPVAPVDIELTPAPDTPTEALGLDVGSVRAACTGSAAAGSAALALGSALGSGLVGPGVVGFGSSGSALGSSTGSGLVGPGSSGSALGSAAGSAFGSGALFTCLLLLPMTPPAPAIPLRLDPAVPVPIPRAPAEPVPVRAQAQEPTPAALPARPPRAADPQPVEPVADALAWNLLEIVTVLVIAVLTAVRTRVAAGRVPPLPR</sequence>
<feature type="compositionally biased region" description="Low complexity" evidence="1">
    <location>
        <begin position="205"/>
        <end position="220"/>
    </location>
</feature>
<feature type="region of interest" description="Disordered" evidence="1">
    <location>
        <begin position="204"/>
        <end position="230"/>
    </location>
</feature>
<comment type="caution">
    <text evidence="2">The sequence shown here is derived from an EMBL/GenBank/DDBJ whole genome shotgun (WGS) entry which is preliminary data.</text>
</comment>
<evidence type="ECO:0000256" key="1">
    <source>
        <dbReference type="SAM" id="MobiDB-lite"/>
    </source>
</evidence>
<proteinExistence type="predicted"/>
<gene>
    <name evidence="2" type="ORF">ACH49W_00565</name>
</gene>
<protein>
    <submittedName>
        <fullName evidence="2">Uncharacterized protein</fullName>
    </submittedName>
</protein>
<dbReference type="EMBL" id="JBIRYO010000001">
    <property type="protein sequence ID" value="MFI2471846.1"/>
    <property type="molecule type" value="Genomic_DNA"/>
</dbReference>
<evidence type="ECO:0000313" key="3">
    <source>
        <dbReference type="Proteomes" id="UP001611415"/>
    </source>
</evidence>
<dbReference type="RefSeq" id="WP_397090342.1">
    <property type="nucleotide sequence ID" value="NZ_JBIRYO010000001.1"/>
</dbReference>
<name>A0ABW7WRN3_9NOCA</name>
<reference evidence="2 3" key="1">
    <citation type="submission" date="2024-10" db="EMBL/GenBank/DDBJ databases">
        <title>The Natural Products Discovery Center: Release of the First 8490 Sequenced Strains for Exploring Actinobacteria Biosynthetic Diversity.</title>
        <authorList>
            <person name="Kalkreuter E."/>
            <person name="Kautsar S.A."/>
            <person name="Yang D."/>
            <person name="Bader C.D."/>
            <person name="Teijaro C.N."/>
            <person name="Fluegel L."/>
            <person name="Davis C.M."/>
            <person name="Simpson J.R."/>
            <person name="Lauterbach L."/>
            <person name="Steele A.D."/>
            <person name="Gui C."/>
            <person name="Meng S."/>
            <person name="Li G."/>
            <person name="Viehrig K."/>
            <person name="Ye F."/>
            <person name="Su P."/>
            <person name="Kiefer A.F."/>
            <person name="Nichols A."/>
            <person name="Cepeda A.J."/>
            <person name="Yan W."/>
            <person name="Fan B."/>
            <person name="Jiang Y."/>
            <person name="Adhikari A."/>
            <person name="Zheng C.-J."/>
            <person name="Schuster L."/>
            <person name="Cowan T.M."/>
            <person name="Smanski M.J."/>
            <person name="Chevrette M.G."/>
            <person name="De Carvalho L.P.S."/>
            <person name="Shen B."/>
        </authorList>
    </citation>
    <scope>NUCLEOTIDE SEQUENCE [LARGE SCALE GENOMIC DNA]</scope>
    <source>
        <strain evidence="2 3">NPDC019275</strain>
    </source>
</reference>
<dbReference type="Proteomes" id="UP001611415">
    <property type="component" value="Unassembled WGS sequence"/>
</dbReference>
<accession>A0ABW7WRN3</accession>
<evidence type="ECO:0000313" key="2">
    <source>
        <dbReference type="EMBL" id="MFI2471846.1"/>
    </source>
</evidence>